<feature type="transmembrane region" description="Helical" evidence="6">
    <location>
        <begin position="91"/>
        <end position="116"/>
    </location>
</feature>
<dbReference type="PANTHER" id="PTHR23504">
    <property type="entry name" value="MAJOR FACILITATOR SUPERFAMILY DOMAIN-CONTAINING PROTEIN 10"/>
    <property type="match status" value="1"/>
</dbReference>
<dbReference type="PANTHER" id="PTHR23504:SF15">
    <property type="entry name" value="MAJOR FACILITATOR SUPERFAMILY (MFS) PROFILE DOMAIN-CONTAINING PROTEIN"/>
    <property type="match status" value="1"/>
</dbReference>
<evidence type="ECO:0008006" key="9">
    <source>
        <dbReference type="Google" id="ProtNLM"/>
    </source>
</evidence>
<evidence type="ECO:0000256" key="2">
    <source>
        <dbReference type="ARBA" id="ARBA00022448"/>
    </source>
</evidence>
<protein>
    <recommendedName>
        <fullName evidence="9">Major facilitator superfamily (MFS) profile domain-containing protein</fullName>
    </recommendedName>
</protein>
<dbReference type="OrthoDB" id="419616at2759"/>
<name>A0A4S4LH02_9AGAM</name>
<dbReference type="SUPFAM" id="SSF103473">
    <property type="entry name" value="MFS general substrate transporter"/>
    <property type="match status" value="1"/>
</dbReference>
<dbReference type="GO" id="GO:0022857">
    <property type="term" value="F:transmembrane transporter activity"/>
    <property type="evidence" value="ECO:0007669"/>
    <property type="project" value="InterPro"/>
</dbReference>
<keyword evidence="2" id="KW-0813">Transport</keyword>
<evidence type="ECO:0000256" key="6">
    <source>
        <dbReference type="SAM" id="Phobius"/>
    </source>
</evidence>
<feature type="transmembrane region" description="Helical" evidence="6">
    <location>
        <begin position="421"/>
        <end position="446"/>
    </location>
</feature>
<keyword evidence="5 6" id="KW-0472">Membrane</keyword>
<feature type="transmembrane region" description="Helical" evidence="6">
    <location>
        <begin position="458"/>
        <end position="477"/>
    </location>
</feature>
<proteinExistence type="predicted"/>
<accession>A0A4S4LH02</accession>
<dbReference type="Proteomes" id="UP000308199">
    <property type="component" value="Unassembled WGS sequence"/>
</dbReference>
<dbReference type="Gene3D" id="1.20.1250.20">
    <property type="entry name" value="MFS general substrate transporter like domains"/>
    <property type="match status" value="1"/>
</dbReference>
<dbReference type="Pfam" id="PF07690">
    <property type="entry name" value="MFS_1"/>
    <property type="match status" value="1"/>
</dbReference>
<feature type="transmembrane region" description="Helical" evidence="6">
    <location>
        <begin position="237"/>
        <end position="259"/>
    </location>
</feature>
<dbReference type="InterPro" id="IPR036259">
    <property type="entry name" value="MFS_trans_sf"/>
</dbReference>
<comment type="caution">
    <text evidence="7">The sequence shown here is derived from an EMBL/GenBank/DDBJ whole genome shotgun (WGS) entry which is preliminary data.</text>
</comment>
<comment type="subcellular location">
    <subcellularLocation>
        <location evidence="1">Membrane</location>
        <topology evidence="1">Multi-pass membrane protein</topology>
    </subcellularLocation>
</comment>
<feature type="transmembrane region" description="Helical" evidence="6">
    <location>
        <begin position="356"/>
        <end position="375"/>
    </location>
</feature>
<keyword evidence="3 6" id="KW-0812">Transmembrane</keyword>
<organism evidence="7 8">
    <name type="scientific">Phellinidium pouzarii</name>
    <dbReference type="NCBI Taxonomy" id="167371"/>
    <lineage>
        <taxon>Eukaryota</taxon>
        <taxon>Fungi</taxon>
        <taxon>Dikarya</taxon>
        <taxon>Basidiomycota</taxon>
        <taxon>Agaricomycotina</taxon>
        <taxon>Agaricomycetes</taxon>
        <taxon>Hymenochaetales</taxon>
        <taxon>Hymenochaetaceae</taxon>
        <taxon>Phellinidium</taxon>
    </lineage>
</organism>
<evidence type="ECO:0000313" key="8">
    <source>
        <dbReference type="Proteomes" id="UP000308199"/>
    </source>
</evidence>
<reference evidence="7 8" key="1">
    <citation type="submission" date="2019-02" db="EMBL/GenBank/DDBJ databases">
        <title>Genome sequencing of the rare red list fungi Phellinidium pouzarii.</title>
        <authorList>
            <person name="Buettner E."/>
            <person name="Kellner H."/>
        </authorList>
    </citation>
    <scope>NUCLEOTIDE SEQUENCE [LARGE SCALE GENOMIC DNA]</scope>
    <source>
        <strain evidence="7 8">DSM 108285</strain>
    </source>
</reference>
<evidence type="ECO:0000256" key="4">
    <source>
        <dbReference type="ARBA" id="ARBA00022989"/>
    </source>
</evidence>
<sequence>MLPIKNPSCLPQHFDFTSPPDAPFWFLTVVRCVMSARSLAEDESDERTTLLGAPTEDRHDIDEELLLSYTSSSDTLRAQATKSKPFSWRPFLVIMVLNAAQPLAFELVFPFVNQMILEIGVVDDPERVGFYSGVIESIFAFMGFLFVMPCSILSDHKKYWFMIATRSAGGVSSASWSTLKVMLGEMTDRENQGKAFAAFGVSYRIGQILGQPIGGLLSHPERNFPILSGPFWQKYPFAFPCLFSASIAWLAVIVGCFTLKETKPTQTEKRRSQSDCSNVSSEGITVKRGMCLTWGAALTPHVINVLVSLVTMVIASEMLFAVYPLFAFTPVEFGGLGLSEAAIVQKRFGTMRTYQLTMLIWPINAMFFPLLNLLARWNASKLVMDAVLVLFFTVWGIANISWPASSVMINDAAPSAESLAAINGISQMAIVLPEAVAPAFVTSMFAYSVSSGILGGNLIWIIMFGVGCVASIHCLILKEPTYDWRKEHEDEAEDLTN</sequence>
<evidence type="ECO:0000256" key="1">
    <source>
        <dbReference type="ARBA" id="ARBA00004141"/>
    </source>
</evidence>
<dbReference type="AlphaFoldDB" id="A0A4S4LH02"/>
<dbReference type="EMBL" id="SGPK01000019">
    <property type="protein sequence ID" value="THH11149.1"/>
    <property type="molecule type" value="Genomic_DNA"/>
</dbReference>
<dbReference type="InterPro" id="IPR011701">
    <property type="entry name" value="MFS"/>
</dbReference>
<evidence type="ECO:0000313" key="7">
    <source>
        <dbReference type="EMBL" id="THH11149.1"/>
    </source>
</evidence>
<keyword evidence="8" id="KW-1185">Reference proteome</keyword>
<dbReference type="GO" id="GO:0016020">
    <property type="term" value="C:membrane"/>
    <property type="evidence" value="ECO:0007669"/>
    <property type="project" value="UniProtKB-SubCell"/>
</dbReference>
<feature type="transmembrane region" description="Helical" evidence="6">
    <location>
        <begin position="387"/>
        <end position="409"/>
    </location>
</feature>
<evidence type="ECO:0000256" key="3">
    <source>
        <dbReference type="ARBA" id="ARBA00022692"/>
    </source>
</evidence>
<gene>
    <name evidence="7" type="ORF">EW145_g841</name>
</gene>
<evidence type="ECO:0000256" key="5">
    <source>
        <dbReference type="ARBA" id="ARBA00023136"/>
    </source>
</evidence>
<keyword evidence="4 6" id="KW-1133">Transmembrane helix</keyword>
<feature type="transmembrane region" description="Helical" evidence="6">
    <location>
        <begin position="128"/>
        <end position="147"/>
    </location>
</feature>